<organism evidence="1 2">
    <name type="scientific">Rohdeia mirabilis</name>
    <dbReference type="NCBI Taxonomy" id="2528008"/>
    <lineage>
        <taxon>Bacteria</taxon>
        <taxon>Pseudomonadati</taxon>
        <taxon>Planctomycetota</taxon>
        <taxon>Planctomycetia</taxon>
        <taxon>Planctomycetia incertae sedis</taxon>
        <taxon>Rohdeia</taxon>
    </lineage>
</organism>
<dbReference type="InterPro" id="IPR029058">
    <property type="entry name" value="AB_hydrolase_fold"/>
</dbReference>
<accession>A0A518CWF0</accession>
<evidence type="ECO:0000313" key="2">
    <source>
        <dbReference type="Proteomes" id="UP000319342"/>
    </source>
</evidence>
<dbReference type="SUPFAM" id="SSF53474">
    <property type="entry name" value="alpha/beta-Hydrolases"/>
    <property type="match status" value="1"/>
</dbReference>
<dbReference type="AlphaFoldDB" id="A0A518CWF0"/>
<name>A0A518CWF0_9BACT</name>
<protein>
    <recommendedName>
        <fullName evidence="3">Alpha/beta hydrolase family protein</fullName>
    </recommendedName>
</protein>
<proteinExistence type="predicted"/>
<reference evidence="1 2" key="1">
    <citation type="submission" date="2019-02" db="EMBL/GenBank/DDBJ databases">
        <title>Deep-cultivation of Planctomycetes and their phenomic and genomic characterization uncovers novel biology.</title>
        <authorList>
            <person name="Wiegand S."/>
            <person name="Jogler M."/>
            <person name="Boedeker C."/>
            <person name="Pinto D."/>
            <person name="Vollmers J."/>
            <person name="Rivas-Marin E."/>
            <person name="Kohn T."/>
            <person name="Peeters S.H."/>
            <person name="Heuer A."/>
            <person name="Rast P."/>
            <person name="Oberbeckmann S."/>
            <person name="Bunk B."/>
            <person name="Jeske O."/>
            <person name="Meyerdierks A."/>
            <person name="Storesund J.E."/>
            <person name="Kallscheuer N."/>
            <person name="Luecker S."/>
            <person name="Lage O.M."/>
            <person name="Pohl T."/>
            <person name="Merkel B.J."/>
            <person name="Hornburger P."/>
            <person name="Mueller R.-W."/>
            <person name="Bruemmer F."/>
            <person name="Labrenz M."/>
            <person name="Spormann A.M."/>
            <person name="Op den Camp H."/>
            <person name="Overmann J."/>
            <person name="Amann R."/>
            <person name="Jetten M.S.M."/>
            <person name="Mascher T."/>
            <person name="Medema M.H."/>
            <person name="Devos D.P."/>
            <person name="Kaster A.-K."/>
            <person name="Ovreas L."/>
            <person name="Rohde M."/>
            <person name="Galperin M.Y."/>
            <person name="Jogler C."/>
        </authorList>
    </citation>
    <scope>NUCLEOTIDE SEQUENCE [LARGE SCALE GENOMIC DNA]</scope>
    <source>
        <strain evidence="1 2">Pla163</strain>
    </source>
</reference>
<dbReference type="Proteomes" id="UP000319342">
    <property type="component" value="Chromosome"/>
</dbReference>
<keyword evidence="2" id="KW-1185">Reference proteome</keyword>
<evidence type="ECO:0000313" key="1">
    <source>
        <dbReference type="EMBL" id="QDU83557.1"/>
    </source>
</evidence>
<sequence>MMGVPSRSQKATWSVPRVRDRPLAPGFSVQSLAMGERGTVDRMKGYVSPSCSALGGVGTSLAEAVGTVVALVVLIAAWCASSGTAVAQTSGTHQIGAMSSPTDPFQLNPVQYYATGSLFEVVFPNMPSGFQEKFLIYIPIDSVHLGPRPVLTVFHPYGQNHFDAYDDTDLIEECRARGWFCIAPLGASKKSFSSLESQQNIEIVLRCVRQAFPGWIDPTRYYAIGFSMGAGDAATYAARHLDPWKPIFAGIFLHTGSHAKAYEWNTNAGVQWVLEFWFGGTPTQAPFRYAQASTVELNPLTGMVLPGPHLGRNLHAVPSNTYVAKDDPLVDLKKQAKALVQYMFTFPGNFDFAENTADLSALPYAHSWDALDQTAALDWLAGHQLALPTEGALRADRDDQYWYFRIEQDQTDAFTDVDWRVDVAANEIDMTNTVNLDTARIPYDLVGFAAGPVTVRTSSADATADTFVLDGIASAPSAVQVNGNLATTGVDFDYDPVAQKVVLYGGAQIDVWTVTF</sequence>
<dbReference type="Gene3D" id="3.40.50.1820">
    <property type="entry name" value="alpha/beta hydrolase"/>
    <property type="match status" value="1"/>
</dbReference>
<dbReference type="EMBL" id="CP036290">
    <property type="protein sequence ID" value="QDU83557.1"/>
    <property type="molecule type" value="Genomic_DNA"/>
</dbReference>
<gene>
    <name evidence="1" type="ORF">Pla163_06560</name>
</gene>
<evidence type="ECO:0008006" key="3">
    <source>
        <dbReference type="Google" id="ProtNLM"/>
    </source>
</evidence>